<gene>
    <name evidence="2" type="ORF">CRG98_001698</name>
</gene>
<evidence type="ECO:0000313" key="3">
    <source>
        <dbReference type="Proteomes" id="UP000233551"/>
    </source>
</evidence>
<dbReference type="EMBL" id="PGOL01000068">
    <property type="protein sequence ID" value="PKI77906.1"/>
    <property type="molecule type" value="Genomic_DNA"/>
</dbReference>
<dbReference type="PANTHER" id="PTHR37381:SF1">
    <property type="entry name" value="PENTATRICOPEPTIDE REPEAT (PPR) SUPERFAMILY PROTEIN"/>
    <property type="match status" value="1"/>
</dbReference>
<dbReference type="PROSITE" id="PS51375">
    <property type="entry name" value="PPR"/>
    <property type="match status" value="1"/>
</dbReference>
<dbReference type="AlphaFoldDB" id="A0A2I0LCH9"/>
<evidence type="ECO:0000313" key="2">
    <source>
        <dbReference type="EMBL" id="PKI77906.1"/>
    </source>
</evidence>
<evidence type="ECO:0000256" key="1">
    <source>
        <dbReference type="PROSITE-ProRule" id="PRU00708"/>
    </source>
</evidence>
<feature type="repeat" description="PPR" evidence="1">
    <location>
        <begin position="136"/>
        <end position="170"/>
    </location>
</feature>
<accession>A0A2I0LCH9</accession>
<name>A0A2I0LCH9_PUNGR</name>
<dbReference type="InterPro" id="IPR002885">
    <property type="entry name" value="PPR_rpt"/>
</dbReference>
<organism evidence="2 3">
    <name type="scientific">Punica granatum</name>
    <name type="common">Pomegranate</name>
    <dbReference type="NCBI Taxonomy" id="22663"/>
    <lineage>
        <taxon>Eukaryota</taxon>
        <taxon>Viridiplantae</taxon>
        <taxon>Streptophyta</taxon>
        <taxon>Embryophyta</taxon>
        <taxon>Tracheophyta</taxon>
        <taxon>Spermatophyta</taxon>
        <taxon>Magnoliopsida</taxon>
        <taxon>eudicotyledons</taxon>
        <taxon>Gunneridae</taxon>
        <taxon>Pentapetalae</taxon>
        <taxon>rosids</taxon>
        <taxon>malvids</taxon>
        <taxon>Myrtales</taxon>
        <taxon>Lythraceae</taxon>
        <taxon>Punica</taxon>
    </lineage>
</organism>
<dbReference type="STRING" id="22663.A0A2I0LCH9"/>
<proteinExistence type="predicted"/>
<keyword evidence="3" id="KW-1185">Reference proteome</keyword>
<sequence>MSQAGLFCSSTVSFGMKKIAKIVGLSNNGRWLFLGTKLDWRLLLRFVVLSLKVKGTQAGQRAANGGVTAKLQTQLMGENAVPGQRPKTLDSLFANLREQRHGGVAHMVERSLRMREAQGVGEDGPFVERWRWPRPDVQVYTLLIHGLAASLRVSDALRIIDGICKVGVSPGEEVPFGKVVRCPACMIAVAVAQPQDGVQIASCAKCRYKYELVSGDITNIESEEVSWGGDRHLTPPLPSRHRQPPDVMTLNLGSPCLSHFSQSHSPSLHLPRLLDAVLTSHSPSSSLSLRSYLALSAASSSFPHRASLSESKNGVADDPAPTPGPGVLTDKLLSEVAGAKDSDEVLRIIEEQSGRSSGVVSVPDCCSIIAASLDRNNAELALSVFYAMRASFVQGIRANMCHWLKAFRHRNSAPNYLY</sequence>
<reference evidence="2 3" key="1">
    <citation type="submission" date="2017-11" db="EMBL/GenBank/DDBJ databases">
        <title>De-novo sequencing of pomegranate (Punica granatum L.) genome.</title>
        <authorList>
            <person name="Akparov Z."/>
            <person name="Amiraslanov A."/>
            <person name="Hajiyeva S."/>
            <person name="Abbasov M."/>
            <person name="Kaur K."/>
            <person name="Hamwieh A."/>
            <person name="Solovyev V."/>
            <person name="Salamov A."/>
            <person name="Braich B."/>
            <person name="Kosarev P."/>
            <person name="Mahmoud A."/>
            <person name="Hajiyev E."/>
            <person name="Babayeva S."/>
            <person name="Izzatullayeva V."/>
            <person name="Mammadov A."/>
            <person name="Mammadov A."/>
            <person name="Sharifova S."/>
            <person name="Ojaghi J."/>
            <person name="Eynullazada K."/>
            <person name="Bayramov B."/>
            <person name="Abdulazimova A."/>
            <person name="Shahmuradov I."/>
        </authorList>
    </citation>
    <scope>NUCLEOTIDE SEQUENCE [LARGE SCALE GENOMIC DNA]</scope>
    <source>
        <strain evidence="3">cv. AG2017</strain>
        <tissue evidence="2">Leaf</tissue>
    </source>
</reference>
<comment type="caution">
    <text evidence="2">The sequence shown here is derived from an EMBL/GenBank/DDBJ whole genome shotgun (WGS) entry which is preliminary data.</text>
</comment>
<protein>
    <submittedName>
        <fullName evidence="2">Uncharacterized protein</fullName>
    </submittedName>
</protein>
<dbReference type="Proteomes" id="UP000233551">
    <property type="component" value="Unassembled WGS sequence"/>
</dbReference>
<dbReference type="PANTHER" id="PTHR37381">
    <property type="entry name" value="PENTATRICOPEPTIDE REPEAT (PPR) SUPERFAMILY PROTEIN"/>
    <property type="match status" value="1"/>
</dbReference>